<sequence>MSGSTSRTLRRIWARRGSPTKGPRWRSVSCTILSFGQPLGSLEVDTFIMVFWTVLACFIPIPSKRRLKRKETESTAPDERCRSVIFFTKSIRRRKKNAKRTKSIQTPLILSVHFLPAAELILFVLLDTKRRNIMNVLSASQTKLSSPSTAASAILKKIKMWIKRTAEPKITQINGCSENLFSYALSFIYICAEYNLPNDSSIFCQIGLFSHS</sequence>
<protein>
    <submittedName>
        <fullName evidence="3">Uncharacterized protein</fullName>
    </submittedName>
</protein>
<dbReference type="AlphaFoldDB" id="A0A645H125"/>
<comment type="caution">
    <text evidence="3">The sequence shown here is derived from an EMBL/GenBank/DDBJ whole genome shotgun (WGS) entry which is preliminary data.</text>
</comment>
<proteinExistence type="predicted"/>
<organism evidence="3">
    <name type="scientific">bioreactor metagenome</name>
    <dbReference type="NCBI Taxonomy" id="1076179"/>
    <lineage>
        <taxon>unclassified sequences</taxon>
        <taxon>metagenomes</taxon>
        <taxon>ecological metagenomes</taxon>
    </lineage>
</organism>
<name>A0A645H125_9ZZZZ</name>
<feature type="transmembrane region" description="Helical" evidence="2">
    <location>
        <begin position="104"/>
        <end position="126"/>
    </location>
</feature>
<evidence type="ECO:0000256" key="2">
    <source>
        <dbReference type="SAM" id="Phobius"/>
    </source>
</evidence>
<gene>
    <name evidence="3" type="ORF">SDC9_180207</name>
</gene>
<reference evidence="3" key="1">
    <citation type="submission" date="2019-08" db="EMBL/GenBank/DDBJ databases">
        <authorList>
            <person name="Kucharzyk K."/>
            <person name="Murdoch R.W."/>
            <person name="Higgins S."/>
            <person name="Loffler F."/>
        </authorList>
    </citation>
    <scope>NUCLEOTIDE SEQUENCE</scope>
</reference>
<evidence type="ECO:0000313" key="3">
    <source>
        <dbReference type="EMBL" id="MPN32727.1"/>
    </source>
</evidence>
<accession>A0A645H125</accession>
<feature type="region of interest" description="Disordered" evidence="1">
    <location>
        <begin position="1"/>
        <end position="23"/>
    </location>
</feature>
<keyword evidence="2" id="KW-0472">Membrane</keyword>
<feature type="transmembrane region" description="Helical" evidence="2">
    <location>
        <begin position="44"/>
        <end position="61"/>
    </location>
</feature>
<keyword evidence="2" id="KW-1133">Transmembrane helix</keyword>
<keyword evidence="2" id="KW-0812">Transmembrane</keyword>
<dbReference type="EMBL" id="VSSQ01084889">
    <property type="protein sequence ID" value="MPN32727.1"/>
    <property type="molecule type" value="Genomic_DNA"/>
</dbReference>
<evidence type="ECO:0000256" key="1">
    <source>
        <dbReference type="SAM" id="MobiDB-lite"/>
    </source>
</evidence>